<dbReference type="Gene3D" id="3.10.10.10">
    <property type="entry name" value="HIV Type 1 Reverse Transcriptase, subunit A, domain 1"/>
    <property type="match status" value="1"/>
</dbReference>
<keyword evidence="4" id="KW-0540">Nuclease</keyword>
<dbReference type="GO" id="GO:0016787">
    <property type="term" value="F:hydrolase activity"/>
    <property type="evidence" value="ECO:0007669"/>
    <property type="project" value="UniProtKB-KW"/>
</dbReference>
<organism evidence="10 11">
    <name type="scientific">Penicillium antarcticum</name>
    <dbReference type="NCBI Taxonomy" id="416450"/>
    <lineage>
        <taxon>Eukaryota</taxon>
        <taxon>Fungi</taxon>
        <taxon>Dikarya</taxon>
        <taxon>Ascomycota</taxon>
        <taxon>Pezizomycotina</taxon>
        <taxon>Eurotiomycetes</taxon>
        <taxon>Eurotiomycetidae</taxon>
        <taxon>Eurotiales</taxon>
        <taxon>Aspergillaceae</taxon>
        <taxon>Penicillium</taxon>
    </lineage>
</organism>
<dbReference type="SUPFAM" id="SSF56672">
    <property type="entry name" value="DNA/RNA polymerases"/>
    <property type="match status" value="1"/>
</dbReference>
<dbReference type="PANTHER" id="PTHR37984">
    <property type="entry name" value="PROTEIN CBG26694"/>
    <property type="match status" value="1"/>
</dbReference>
<protein>
    <recommendedName>
        <fullName evidence="1">RNA-directed DNA polymerase</fullName>
        <ecNumber evidence="1">2.7.7.49</ecNumber>
    </recommendedName>
</protein>
<dbReference type="EC" id="2.7.7.49" evidence="1"/>
<evidence type="ECO:0000313" key="10">
    <source>
        <dbReference type="EMBL" id="OQD77422.1"/>
    </source>
</evidence>
<evidence type="ECO:0000256" key="2">
    <source>
        <dbReference type="ARBA" id="ARBA00022679"/>
    </source>
</evidence>
<dbReference type="InterPro" id="IPR041588">
    <property type="entry name" value="Integrase_H2C2"/>
</dbReference>
<dbReference type="InterPro" id="IPR050951">
    <property type="entry name" value="Retrovirus_Pol_polyprotein"/>
</dbReference>
<comment type="caution">
    <text evidence="10">The sequence shown here is derived from an EMBL/GenBank/DDBJ whole genome shotgun (WGS) entry which is preliminary data.</text>
</comment>
<dbReference type="Pfam" id="PF17921">
    <property type="entry name" value="Integrase_H2C2"/>
    <property type="match status" value="1"/>
</dbReference>
<feature type="compositionally biased region" description="Polar residues" evidence="8">
    <location>
        <begin position="55"/>
        <end position="67"/>
    </location>
</feature>
<keyword evidence="2" id="KW-0808">Transferase</keyword>
<dbReference type="Pfam" id="PF17917">
    <property type="entry name" value="RT_RNaseH"/>
    <property type="match status" value="1"/>
</dbReference>
<feature type="compositionally biased region" description="Polar residues" evidence="8">
    <location>
        <begin position="288"/>
        <end position="298"/>
    </location>
</feature>
<dbReference type="InterPro" id="IPR000477">
    <property type="entry name" value="RT_dom"/>
</dbReference>
<dbReference type="Gene3D" id="1.10.340.70">
    <property type="match status" value="1"/>
</dbReference>
<evidence type="ECO:0000313" key="11">
    <source>
        <dbReference type="Proteomes" id="UP000191672"/>
    </source>
</evidence>
<evidence type="ECO:0000256" key="1">
    <source>
        <dbReference type="ARBA" id="ARBA00012493"/>
    </source>
</evidence>
<evidence type="ECO:0000259" key="9">
    <source>
        <dbReference type="PROSITE" id="PS50878"/>
    </source>
</evidence>
<keyword evidence="6" id="KW-0378">Hydrolase</keyword>
<keyword evidence="3" id="KW-0548">Nucleotidyltransferase</keyword>
<dbReference type="PANTHER" id="PTHR37984:SF5">
    <property type="entry name" value="PROTEIN NYNRIN-LIKE"/>
    <property type="match status" value="1"/>
</dbReference>
<dbReference type="CDD" id="cd00303">
    <property type="entry name" value="retropepsin_like"/>
    <property type="match status" value="1"/>
</dbReference>
<gene>
    <name evidence="10" type="ORF">PENANT_c103G01711</name>
</gene>
<dbReference type="AlphaFoldDB" id="A0A1V6PLA8"/>
<dbReference type="EMBL" id="MDYN01000103">
    <property type="protein sequence ID" value="OQD77422.1"/>
    <property type="molecule type" value="Genomic_DNA"/>
</dbReference>
<feature type="region of interest" description="Disordered" evidence="8">
    <location>
        <begin position="51"/>
        <end position="91"/>
    </location>
</feature>
<evidence type="ECO:0000256" key="4">
    <source>
        <dbReference type="ARBA" id="ARBA00022722"/>
    </source>
</evidence>
<dbReference type="Gene3D" id="3.30.70.270">
    <property type="match status" value="2"/>
</dbReference>
<dbReference type="InterPro" id="IPR043128">
    <property type="entry name" value="Rev_trsase/Diguanyl_cyclase"/>
</dbReference>
<keyword evidence="5" id="KW-0255">Endonuclease</keyword>
<dbReference type="InterPro" id="IPR041373">
    <property type="entry name" value="RT_RNaseH"/>
</dbReference>
<keyword evidence="7" id="KW-0695">RNA-directed DNA polymerase</keyword>
<dbReference type="CDD" id="cd09274">
    <property type="entry name" value="RNase_HI_RT_Ty3"/>
    <property type="match status" value="1"/>
</dbReference>
<proteinExistence type="predicted"/>
<reference evidence="11" key="1">
    <citation type="journal article" date="2017" name="Nat. Microbiol.">
        <title>Global analysis of biosynthetic gene clusters reveals vast potential of secondary metabolite production in Penicillium species.</title>
        <authorList>
            <person name="Nielsen J.C."/>
            <person name="Grijseels S."/>
            <person name="Prigent S."/>
            <person name="Ji B."/>
            <person name="Dainat J."/>
            <person name="Nielsen K.F."/>
            <person name="Frisvad J.C."/>
            <person name="Workman M."/>
            <person name="Nielsen J."/>
        </authorList>
    </citation>
    <scope>NUCLEOTIDE SEQUENCE [LARGE SCALE GENOMIC DNA]</scope>
    <source>
        <strain evidence="11">IBT 31811</strain>
    </source>
</reference>
<dbReference type="GO" id="GO:0004519">
    <property type="term" value="F:endonuclease activity"/>
    <property type="evidence" value="ECO:0007669"/>
    <property type="project" value="UniProtKB-KW"/>
</dbReference>
<name>A0A1V6PLA8_9EURO</name>
<dbReference type="PROSITE" id="PS50878">
    <property type="entry name" value="RT_POL"/>
    <property type="match status" value="1"/>
</dbReference>
<keyword evidence="11" id="KW-1185">Reference proteome</keyword>
<evidence type="ECO:0000256" key="5">
    <source>
        <dbReference type="ARBA" id="ARBA00022759"/>
    </source>
</evidence>
<sequence length="1187" mass="136123">MAGGNESSSPPNWAQSLMQQIAQNHAKQESVIQAQDERIERLEALLRSTIAPSEPATTHQRTASETAVHTKRPDQQARVGTYPPRARLPDPALFAGSTTEWPSWRITMENKLYVDGPAIGNDQDQFVYVFSRLEKLAWKNTGTYVKLRRNDGTAKELLDHLEQIYGDPNSQARAARRLHQIRQRDDQPFSKFLPQLEKEFADAGALEWHDEAKRQILLGSLNRTMTDSLMNRGIPATFMGLISRLHEISTDRDALDINRPQKGRPTSSVVYDPMDWTPTRTTTRDNEQNGPPRTNLSSGGERVDAFVAEETDAIFANAPYYPRSHRSKHTSGLARKQERNGVKKLFKQENKPFKVDVQLNGLQSTQALVDSGCLCYATISDSLVQSFNLPRIRIPTRTLDGVVGNQGRIEYVTYFDADIHSHEQGRVYAYVIYGQIDAMILGNPWLVEVKGVYSPAKGYLDIRDKKDRLTRCWNRANASIAPPGIKPLRVTKISAPQLYQLIDNETQPERLRIGKVTLADIEKALRTKDPVDPKTRLPKQYWPWLDVFSQQLADQLPPHRAGIDHRVPLQKDASGNEVPPPYGPLYGMNREELLVLRKTLTELLDKNFIRVSKSPAASPVLLVRKPGGGIRFCVDYRGLNELTIKDRYPLPLIKETLRNMASARWFTKLDIIAAFHKIRMQPGEEWKTAFRTRYGLYEWNVTPFGLTGAPATFQRYINQVLQEHLDDFVSAYVDDIIIYSSDSLADHRRKVSEVLGKLREAGLQCDITKSEFECESVKYLGFIIRAGQGVCVYPKKVDAIRSWEVPKSVKDVRSFIGFANFYRSFIPRFADHAKPLIELTRKEAIFTWNDACQRAFTELKEMFINAPVLAHFEEGRETIVEADASGWATGAVLSQVYEDGTLRPCAYLSQKLNPSEVNYEIHDKELLAIIRALREWRPELKMVPKFKILTDHQNLRYFAKARHLNERQMRWSDLLSEFDFDLQYRPGKLATRPDALSRRSQDTPQGNADERLSNRCRFMFEKINVNTGRIQNDRLLDFETPVPLFEERSLQALWETSRKTDKVYQTISQALKDGERRIAAESQVKISLSECQLNEQELLCFRNRIWIPENEPLRTGVIQRVHDSYITGHPGRDATYSILSRRFFWPGAAKDACSNHYRYLTEYGLKSQWTLLPIYHPRDMKKLRIAL</sequence>
<feature type="domain" description="Reverse transcriptase" evidence="9">
    <location>
        <begin position="604"/>
        <end position="784"/>
    </location>
</feature>
<dbReference type="Proteomes" id="UP000191672">
    <property type="component" value="Unassembled WGS sequence"/>
</dbReference>
<dbReference type="STRING" id="416450.A0A1V6PLA8"/>
<dbReference type="FunFam" id="3.30.70.270:FF:000020">
    <property type="entry name" value="Transposon Tf2-6 polyprotein-like Protein"/>
    <property type="match status" value="1"/>
</dbReference>
<accession>A0A1V6PLA8</accession>
<dbReference type="InterPro" id="IPR021109">
    <property type="entry name" value="Peptidase_aspartic_dom_sf"/>
</dbReference>
<evidence type="ECO:0000256" key="6">
    <source>
        <dbReference type="ARBA" id="ARBA00022801"/>
    </source>
</evidence>
<dbReference type="Gene3D" id="2.40.70.10">
    <property type="entry name" value="Acid Proteases"/>
    <property type="match status" value="1"/>
</dbReference>
<evidence type="ECO:0000256" key="7">
    <source>
        <dbReference type="ARBA" id="ARBA00022918"/>
    </source>
</evidence>
<evidence type="ECO:0000256" key="8">
    <source>
        <dbReference type="SAM" id="MobiDB-lite"/>
    </source>
</evidence>
<dbReference type="CDD" id="cd01647">
    <property type="entry name" value="RT_LTR"/>
    <property type="match status" value="1"/>
</dbReference>
<dbReference type="InterPro" id="IPR043502">
    <property type="entry name" value="DNA/RNA_pol_sf"/>
</dbReference>
<evidence type="ECO:0000256" key="3">
    <source>
        <dbReference type="ARBA" id="ARBA00022695"/>
    </source>
</evidence>
<dbReference type="GO" id="GO:0003964">
    <property type="term" value="F:RNA-directed DNA polymerase activity"/>
    <property type="evidence" value="ECO:0007669"/>
    <property type="project" value="UniProtKB-KW"/>
</dbReference>
<dbReference type="Pfam" id="PF00078">
    <property type="entry name" value="RVT_1"/>
    <property type="match status" value="1"/>
</dbReference>
<feature type="region of interest" description="Disordered" evidence="8">
    <location>
        <begin position="253"/>
        <end position="301"/>
    </location>
</feature>